<dbReference type="STRING" id="463040.CAL15_01695"/>
<keyword evidence="2" id="KW-0472">Membrane</keyword>
<evidence type="ECO:0000313" key="9">
    <source>
        <dbReference type="Proteomes" id="UP000194161"/>
    </source>
</evidence>
<sequence length="265" mass="28284">MTLQADHLDVRRGTALVLTGVSLTIRPGSVLGLLGANGAGKSTLLAALAGELRPASGRVAIDGADLIDLPARKQARRRAVLPQTPSLTFDLGVRDVVSMGAYPFPELGPDTVGALIDEALEHAGVPHLATRRYPELSGGEQQRVQFARVLAQCRAAARQGPPPYLLLDEPISSLDPKHQVELLRTVWRLAHEDGLGVLVIVHDINLAARWCDRLVLLAEGTSVAEGEPAAVLTSALLRQVYDIDADVLPHPRLPGKLLVLPRDGN</sequence>
<reference evidence="8 9" key="1">
    <citation type="submission" date="2017-05" db="EMBL/GenBank/DDBJ databases">
        <title>Complete and WGS of Bordetella genogroups.</title>
        <authorList>
            <person name="Spilker T."/>
            <person name="LiPuma J."/>
        </authorList>
    </citation>
    <scope>NUCLEOTIDE SEQUENCE [LARGE SCALE GENOMIC DNA]</scope>
    <source>
        <strain evidence="8 9">AU7206</strain>
    </source>
</reference>
<dbReference type="PANTHER" id="PTHR42794:SF1">
    <property type="entry name" value="HEMIN IMPORT ATP-BINDING PROTEIN HMUV"/>
    <property type="match status" value="1"/>
</dbReference>
<evidence type="ECO:0000256" key="2">
    <source>
        <dbReference type="ARBA" id="ARBA00022475"/>
    </source>
</evidence>
<evidence type="ECO:0000259" key="7">
    <source>
        <dbReference type="PROSITE" id="PS50893"/>
    </source>
</evidence>
<dbReference type="CDD" id="cd03214">
    <property type="entry name" value="ABC_Iron-Siderophores_B12_Hemin"/>
    <property type="match status" value="1"/>
</dbReference>
<proteinExistence type="predicted"/>
<dbReference type="OrthoDB" id="5296765at2"/>
<keyword evidence="5" id="KW-1278">Translocase</keyword>
<feature type="domain" description="ABC transporter" evidence="7">
    <location>
        <begin position="3"/>
        <end position="244"/>
    </location>
</feature>
<dbReference type="InterPro" id="IPR003593">
    <property type="entry name" value="AAA+_ATPase"/>
</dbReference>
<dbReference type="InterPro" id="IPR017871">
    <property type="entry name" value="ABC_transporter-like_CS"/>
</dbReference>
<dbReference type="NCBIfam" id="NF010068">
    <property type="entry name" value="PRK13548.1"/>
    <property type="match status" value="1"/>
</dbReference>
<evidence type="ECO:0000256" key="3">
    <source>
        <dbReference type="ARBA" id="ARBA00022741"/>
    </source>
</evidence>
<dbReference type="GO" id="GO:0016887">
    <property type="term" value="F:ATP hydrolysis activity"/>
    <property type="evidence" value="ECO:0007669"/>
    <property type="project" value="InterPro"/>
</dbReference>
<evidence type="ECO:0000313" key="8">
    <source>
        <dbReference type="EMBL" id="ARP93209.1"/>
    </source>
</evidence>
<organism evidence="8 9">
    <name type="scientific">Bordetella genomosp. 13</name>
    <dbReference type="NCBI Taxonomy" id="463040"/>
    <lineage>
        <taxon>Bacteria</taxon>
        <taxon>Pseudomonadati</taxon>
        <taxon>Pseudomonadota</taxon>
        <taxon>Betaproteobacteria</taxon>
        <taxon>Burkholderiales</taxon>
        <taxon>Alcaligenaceae</taxon>
        <taxon>Bordetella</taxon>
    </lineage>
</organism>
<name>A0A1W6Z776_9BORD</name>
<dbReference type="RefSeq" id="WP_086077046.1">
    <property type="nucleotide sequence ID" value="NZ_CP021111.1"/>
</dbReference>
<keyword evidence="9" id="KW-1185">Reference proteome</keyword>
<dbReference type="Gene3D" id="3.40.50.300">
    <property type="entry name" value="P-loop containing nucleotide triphosphate hydrolases"/>
    <property type="match status" value="1"/>
</dbReference>
<evidence type="ECO:0000256" key="1">
    <source>
        <dbReference type="ARBA" id="ARBA00022448"/>
    </source>
</evidence>
<dbReference type="SMART" id="SM00382">
    <property type="entry name" value="AAA"/>
    <property type="match status" value="1"/>
</dbReference>
<keyword evidence="3" id="KW-0547">Nucleotide-binding</keyword>
<keyword evidence="1" id="KW-0813">Transport</keyword>
<dbReference type="PANTHER" id="PTHR42794">
    <property type="entry name" value="HEMIN IMPORT ATP-BINDING PROTEIN HMUV"/>
    <property type="match status" value="1"/>
</dbReference>
<evidence type="ECO:0000256" key="4">
    <source>
        <dbReference type="ARBA" id="ARBA00022840"/>
    </source>
</evidence>
<dbReference type="Pfam" id="PF00005">
    <property type="entry name" value="ABC_tran"/>
    <property type="match status" value="1"/>
</dbReference>
<gene>
    <name evidence="8" type="ORF">CAL15_01695</name>
</gene>
<dbReference type="InterPro" id="IPR027417">
    <property type="entry name" value="P-loop_NTPase"/>
</dbReference>
<dbReference type="PROSITE" id="PS00211">
    <property type="entry name" value="ABC_TRANSPORTER_1"/>
    <property type="match status" value="1"/>
</dbReference>
<evidence type="ECO:0000256" key="6">
    <source>
        <dbReference type="ARBA" id="ARBA00037066"/>
    </source>
</evidence>
<dbReference type="AlphaFoldDB" id="A0A1W6Z776"/>
<dbReference type="PROSITE" id="PS50893">
    <property type="entry name" value="ABC_TRANSPORTER_2"/>
    <property type="match status" value="1"/>
</dbReference>
<dbReference type="Proteomes" id="UP000194161">
    <property type="component" value="Chromosome"/>
</dbReference>
<dbReference type="InterPro" id="IPR003439">
    <property type="entry name" value="ABC_transporter-like_ATP-bd"/>
</dbReference>
<dbReference type="SUPFAM" id="SSF52540">
    <property type="entry name" value="P-loop containing nucleoside triphosphate hydrolases"/>
    <property type="match status" value="1"/>
</dbReference>
<keyword evidence="2" id="KW-1003">Cell membrane</keyword>
<dbReference type="KEGG" id="bgm:CAL15_01695"/>
<evidence type="ECO:0000256" key="5">
    <source>
        <dbReference type="ARBA" id="ARBA00022967"/>
    </source>
</evidence>
<comment type="function">
    <text evidence="6">Part of the ABC transporter complex HmuTUV involved in hemin import. Responsible for energy coupling to the transport system.</text>
</comment>
<protein>
    <submittedName>
        <fullName evidence="8">Heme ABC transporter ATP-binding protein</fullName>
    </submittedName>
</protein>
<dbReference type="EMBL" id="CP021111">
    <property type="protein sequence ID" value="ARP93209.1"/>
    <property type="molecule type" value="Genomic_DNA"/>
</dbReference>
<keyword evidence="4 8" id="KW-0067">ATP-binding</keyword>
<accession>A0A1W6Z776</accession>
<dbReference type="GO" id="GO:0005524">
    <property type="term" value="F:ATP binding"/>
    <property type="evidence" value="ECO:0007669"/>
    <property type="project" value="UniProtKB-KW"/>
</dbReference>